<comment type="caution">
    <text evidence="2">The sequence shown here is derived from an EMBL/GenBank/DDBJ whole genome shotgun (WGS) entry which is preliminary data.</text>
</comment>
<evidence type="ECO:0000313" key="3">
    <source>
        <dbReference type="Proteomes" id="UP000741360"/>
    </source>
</evidence>
<name>A0A932GRV5_UNCTE</name>
<dbReference type="AlphaFoldDB" id="A0A932GRV5"/>
<reference evidence="2" key="1">
    <citation type="submission" date="2020-07" db="EMBL/GenBank/DDBJ databases">
        <title>Huge and variable diversity of episymbiotic CPR bacteria and DPANN archaea in groundwater ecosystems.</title>
        <authorList>
            <person name="He C.Y."/>
            <person name="Keren R."/>
            <person name="Whittaker M."/>
            <person name="Farag I.F."/>
            <person name="Doudna J."/>
            <person name="Cate J.H.D."/>
            <person name="Banfield J.F."/>
        </authorList>
    </citation>
    <scope>NUCLEOTIDE SEQUENCE</scope>
    <source>
        <strain evidence="2">NC_groundwater_717_Ag_S-0.2um_59_8</strain>
    </source>
</reference>
<gene>
    <name evidence="2" type="ORF">HYY65_12580</name>
</gene>
<feature type="domain" description="DUF2281" evidence="1">
    <location>
        <begin position="4"/>
        <end position="61"/>
    </location>
</feature>
<proteinExistence type="predicted"/>
<evidence type="ECO:0000313" key="2">
    <source>
        <dbReference type="EMBL" id="MBI3015860.1"/>
    </source>
</evidence>
<sequence length="68" mass="8213">MSTIEEIMKQLPPELRKEVQDFARALLERRARPKQKKLRLSWAGGLREFRDQFTSLELQRKALEWWGD</sequence>
<evidence type="ECO:0000259" key="1">
    <source>
        <dbReference type="Pfam" id="PF10047"/>
    </source>
</evidence>
<dbReference type="Pfam" id="PF10047">
    <property type="entry name" value="DUF2281"/>
    <property type="match status" value="1"/>
</dbReference>
<dbReference type="Proteomes" id="UP000741360">
    <property type="component" value="Unassembled WGS sequence"/>
</dbReference>
<protein>
    <submittedName>
        <fullName evidence="2">DUF2281 domain-containing protein</fullName>
    </submittedName>
</protein>
<dbReference type="InterPro" id="IPR018739">
    <property type="entry name" value="DUF2281"/>
</dbReference>
<accession>A0A932GRV5</accession>
<dbReference type="EMBL" id="JACPSX010000242">
    <property type="protein sequence ID" value="MBI3015860.1"/>
    <property type="molecule type" value="Genomic_DNA"/>
</dbReference>
<organism evidence="2 3">
    <name type="scientific">Tectimicrobiota bacterium</name>
    <dbReference type="NCBI Taxonomy" id="2528274"/>
    <lineage>
        <taxon>Bacteria</taxon>
        <taxon>Pseudomonadati</taxon>
        <taxon>Nitrospinota/Tectimicrobiota group</taxon>
        <taxon>Candidatus Tectimicrobiota</taxon>
    </lineage>
</organism>